<protein>
    <submittedName>
        <fullName evidence="2">Uncharacterized protein</fullName>
    </submittedName>
</protein>
<sequence>MTKRELCQLSSQLHYAIRLLQEQVEELDAKIEAITAEELDLAKKVDQLESSLKRTQDIAKGRAAQTAMLVKDVEELKAAK</sequence>
<proteinExistence type="predicted"/>
<dbReference type="GeneID" id="61639196"/>
<evidence type="ECO:0000256" key="1">
    <source>
        <dbReference type="SAM" id="Coils"/>
    </source>
</evidence>
<reference evidence="2 3" key="1">
    <citation type="submission" date="2018-06" db="EMBL/GenBank/DDBJ databases">
        <authorList>
            <consortium name="Pathogen Informatics"/>
            <person name="Doyle S."/>
        </authorList>
    </citation>
    <scope>NUCLEOTIDE SEQUENCE [LARGE SCALE GENOMIC DNA]</scope>
    <source>
        <strain evidence="2 3">NCTC10038</strain>
    </source>
</reference>
<feature type="coiled-coil region" evidence="1">
    <location>
        <begin position="17"/>
        <end position="44"/>
    </location>
</feature>
<evidence type="ECO:0000313" key="3">
    <source>
        <dbReference type="Proteomes" id="UP000248640"/>
    </source>
</evidence>
<dbReference type="EMBL" id="LS483372">
    <property type="protein sequence ID" value="SQF91881.1"/>
    <property type="molecule type" value="Genomic_DNA"/>
</dbReference>
<dbReference type="Proteomes" id="UP000248640">
    <property type="component" value="Chromosome 1"/>
</dbReference>
<name>A0A8B4I8U8_PSEFL</name>
<gene>
    <name evidence="2" type="ORF">NCTC10038_03309</name>
</gene>
<dbReference type="AlphaFoldDB" id="A0A8B4I8U8"/>
<dbReference type="RefSeq" id="WP_096236919.1">
    <property type="nucleotide sequence ID" value="NZ_CBCRXZ010000002.1"/>
</dbReference>
<organism evidence="2 3">
    <name type="scientific">Pseudomonas fluorescens</name>
    <dbReference type="NCBI Taxonomy" id="294"/>
    <lineage>
        <taxon>Bacteria</taxon>
        <taxon>Pseudomonadati</taxon>
        <taxon>Pseudomonadota</taxon>
        <taxon>Gammaproteobacteria</taxon>
        <taxon>Pseudomonadales</taxon>
        <taxon>Pseudomonadaceae</taxon>
        <taxon>Pseudomonas</taxon>
    </lineage>
</organism>
<evidence type="ECO:0000313" key="2">
    <source>
        <dbReference type="EMBL" id="SQF91881.1"/>
    </source>
</evidence>
<keyword evidence="1" id="KW-0175">Coiled coil</keyword>
<accession>A0A8B4I8U8</accession>